<gene>
    <name evidence="1" type="ORF">E2C01_088561</name>
</gene>
<organism evidence="1 2">
    <name type="scientific">Portunus trituberculatus</name>
    <name type="common">Swimming crab</name>
    <name type="synonym">Neptunus trituberculatus</name>
    <dbReference type="NCBI Taxonomy" id="210409"/>
    <lineage>
        <taxon>Eukaryota</taxon>
        <taxon>Metazoa</taxon>
        <taxon>Ecdysozoa</taxon>
        <taxon>Arthropoda</taxon>
        <taxon>Crustacea</taxon>
        <taxon>Multicrustacea</taxon>
        <taxon>Malacostraca</taxon>
        <taxon>Eumalacostraca</taxon>
        <taxon>Eucarida</taxon>
        <taxon>Decapoda</taxon>
        <taxon>Pleocyemata</taxon>
        <taxon>Brachyura</taxon>
        <taxon>Eubrachyura</taxon>
        <taxon>Portunoidea</taxon>
        <taxon>Portunidae</taxon>
        <taxon>Portuninae</taxon>
        <taxon>Portunus</taxon>
    </lineage>
</organism>
<name>A0A5B7JFR8_PORTR</name>
<sequence>MLLINYCTWLPFDRDGYSGPRRSKKRTKAGCESHGNIALQTTQTCPVTAGAARRARGGTPVTKDAFFVQPMRHLVPVSRLVKHRRRLPLPQV</sequence>
<accession>A0A5B7JFR8</accession>
<dbReference type="EMBL" id="VSRR010094865">
    <property type="protein sequence ID" value="MPC93435.1"/>
    <property type="molecule type" value="Genomic_DNA"/>
</dbReference>
<evidence type="ECO:0000313" key="1">
    <source>
        <dbReference type="EMBL" id="MPC93435.1"/>
    </source>
</evidence>
<evidence type="ECO:0000313" key="2">
    <source>
        <dbReference type="Proteomes" id="UP000324222"/>
    </source>
</evidence>
<dbReference type="Proteomes" id="UP000324222">
    <property type="component" value="Unassembled WGS sequence"/>
</dbReference>
<reference evidence="1 2" key="1">
    <citation type="submission" date="2019-05" db="EMBL/GenBank/DDBJ databases">
        <title>Another draft genome of Portunus trituberculatus and its Hox gene families provides insights of decapod evolution.</title>
        <authorList>
            <person name="Jeong J.-H."/>
            <person name="Song I."/>
            <person name="Kim S."/>
            <person name="Choi T."/>
            <person name="Kim D."/>
            <person name="Ryu S."/>
            <person name="Kim W."/>
        </authorList>
    </citation>
    <scope>NUCLEOTIDE SEQUENCE [LARGE SCALE GENOMIC DNA]</scope>
    <source>
        <tissue evidence="1">Muscle</tissue>
    </source>
</reference>
<proteinExistence type="predicted"/>
<comment type="caution">
    <text evidence="1">The sequence shown here is derived from an EMBL/GenBank/DDBJ whole genome shotgun (WGS) entry which is preliminary data.</text>
</comment>
<keyword evidence="2" id="KW-1185">Reference proteome</keyword>
<protein>
    <submittedName>
        <fullName evidence="1">Uncharacterized protein</fullName>
    </submittedName>
</protein>
<dbReference type="AlphaFoldDB" id="A0A5B7JFR8"/>